<feature type="signal peptide" evidence="12">
    <location>
        <begin position="1"/>
        <end position="18"/>
    </location>
</feature>
<dbReference type="Gene3D" id="3.40.50.2300">
    <property type="match status" value="2"/>
</dbReference>
<evidence type="ECO:0000313" key="15">
    <source>
        <dbReference type="RefSeq" id="XP_013210703.1"/>
    </source>
</evidence>
<evidence type="ECO:0000259" key="13">
    <source>
        <dbReference type="PROSITE" id="PS50259"/>
    </source>
</evidence>
<keyword evidence="3 11" id="KW-0812">Transmembrane</keyword>
<dbReference type="InterPro" id="IPR028082">
    <property type="entry name" value="Peripla_BP_I"/>
</dbReference>
<dbReference type="Pfam" id="PF00003">
    <property type="entry name" value="7tm_3"/>
    <property type="match status" value="1"/>
</dbReference>
<dbReference type="RefSeq" id="XP_013210703.1">
    <property type="nucleotide sequence ID" value="XM_013355249.1"/>
</dbReference>
<feature type="chain" id="PRO_5046685682" evidence="12">
    <location>
        <begin position="19"/>
        <end position="852"/>
    </location>
</feature>
<protein>
    <submittedName>
        <fullName evidence="15">Vomeronasal type-2 receptor 116-like isoform X1</fullName>
    </submittedName>
</protein>
<evidence type="ECO:0000256" key="5">
    <source>
        <dbReference type="ARBA" id="ARBA00022989"/>
    </source>
</evidence>
<dbReference type="InterPro" id="IPR017978">
    <property type="entry name" value="GPCR_3_C"/>
</dbReference>
<keyword evidence="9" id="KW-0325">Glycoprotein</keyword>
<keyword evidence="10" id="KW-0807">Transducer</keyword>
<evidence type="ECO:0000256" key="10">
    <source>
        <dbReference type="ARBA" id="ARBA00023224"/>
    </source>
</evidence>
<accession>A0ABM1AYJ9</accession>
<keyword evidence="6" id="KW-0297">G-protein coupled receptor</keyword>
<reference evidence="15" key="1">
    <citation type="submission" date="2025-08" db="UniProtKB">
        <authorList>
            <consortium name="RefSeq"/>
        </authorList>
    </citation>
    <scope>IDENTIFICATION</scope>
</reference>
<evidence type="ECO:0000256" key="8">
    <source>
        <dbReference type="ARBA" id="ARBA00023170"/>
    </source>
</evidence>
<feature type="domain" description="G-protein coupled receptors family 3 profile" evidence="13">
    <location>
        <begin position="586"/>
        <end position="850"/>
    </location>
</feature>
<feature type="transmembrane region" description="Helical" evidence="11">
    <location>
        <begin position="692"/>
        <end position="717"/>
    </location>
</feature>
<dbReference type="InterPro" id="IPR004073">
    <property type="entry name" value="GPCR_3_vmron_rcpt_2"/>
</dbReference>
<organism evidence="14 15">
    <name type="scientific">Microtus ochrogaster</name>
    <name type="common">Prairie vole</name>
    <dbReference type="NCBI Taxonomy" id="79684"/>
    <lineage>
        <taxon>Eukaryota</taxon>
        <taxon>Metazoa</taxon>
        <taxon>Chordata</taxon>
        <taxon>Craniata</taxon>
        <taxon>Vertebrata</taxon>
        <taxon>Euteleostomi</taxon>
        <taxon>Mammalia</taxon>
        <taxon>Eutheria</taxon>
        <taxon>Euarchontoglires</taxon>
        <taxon>Glires</taxon>
        <taxon>Rodentia</taxon>
        <taxon>Myomorpha</taxon>
        <taxon>Muroidea</taxon>
        <taxon>Cricetidae</taxon>
        <taxon>Arvicolinae</taxon>
        <taxon>Microtus</taxon>
    </lineage>
</organism>
<dbReference type="PANTHER" id="PTHR24061">
    <property type="entry name" value="CALCIUM-SENSING RECEPTOR-RELATED"/>
    <property type="match status" value="1"/>
</dbReference>
<evidence type="ECO:0000256" key="9">
    <source>
        <dbReference type="ARBA" id="ARBA00023180"/>
    </source>
</evidence>
<dbReference type="Pfam" id="PF01094">
    <property type="entry name" value="ANF_receptor"/>
    <property type="match status" value="1"/>
</dbReference>
<keyword evidence="2" id="KW-1003">Cell membrane</keyword>
<feature type="transmembrane region" description="Helical" evidence="11">
    <location>
        <begin position="745"/>
        <end position="768"/>
    </location>
</feature>
<dbReference type="InterPro" id="IPR011500">
    <property type="entry name" value="GPCR_3_9-Cys_dom"/>
</dbReference>
<dbReference type="CDD" id="cd06365">
    <property type="entry name" value="PBP1_pheromone_receptor"/>
    <property type="match status" value="1"/>
</dbReference>
<evidence type="ECO:0000256" key="1">
    <source>
        <dbReference type="ARBA" id="ARBA00004651"/>
    </source>
</evidence>
<gene>
    <name evidence="15" type="primary">LOC101997146</name>
</gene>
<name>A0ABM1AYJ9_MICOH</name>
<evidence type="ECO:0000256" key="6">
    <source>
        <dbReference type="ARBA" id="ARBA00023040"/>
    </source>
</evidence>
<dbReference type="PRINTS" id="PR00248">
    <property type="entry name" value="GPCRMGR"/>
</dbReference>
<evidence type="ECO:0000256" key="11">
    <source>
        <dbReference type="SAM" id="Phobius"/>
    </source>
</evidence>
<sequence>MVALIFLFFILNIPFLVSRLTQPRCFWRMRQNKDKGEDLMTGYVFFLKIVQQPVEKDYFNNILNMQITTKNIQFALTLAFAMDEVNRNPDLLPNSSFVFGCPEGDCAFGIKFYSDLKFSEEVYYLPPNYICYKQTMCEMVLTGPNLEISVMIGTMFNLFRPQQFLQITYGPFHPILSNREQFPSLYQMAAKDTSLALAMISLMLYFNWNWIGLAISDNDQGTQFLTQLRGEMEKITVCFAFVSVIPVKMDLFLQRAEVYYNQIVTSSTNVVIIYGDPDSILAVGFRRWESLGLQRIWVTTSQWDGTTSKHDYPLNSFNWKITFAYKHSEISSFKTFVQTLNPLKYTDEFLAKLEWMSMNCKVSASMFKTLKSCLSNASLQLLKAQTFGMAFSDESYDIYNVVYTVAHAFHEMLLQHVYNQPMDNGKRYYNRCFKLHSFLRKTRFTNPLGDRVIMNQKDKLQEEYSIFQIWNFPYGLGLKVKIGEFSSYFPYGQQLHIYEDMIEHATGSRQMPPSVCSADCGPGFRKFSREGMAACCFDCSPCQQNEVSNETNVDKCVKCPEDQYANREQNQCFQKAVIFLNYKDTIGMVLTLMALFFSVLTTVVLGIFVKHHDTPIVKANNQNLSYILLISLIFCFLCPLLFIGHPNSATCILQQITFGVVFTVAVSTVLAKTMTVLLAFKVTAHGTKMRYFLVSGVPNYIIVICTLIQIILCSIWLKYSPPFIENDVHSEHGQILIVCNKGSVTAFYCVLGYHGSLALGSFIVAFLARNLPDTFNEAKLLTFSMLLFCSVWITFLPVYHSTKGKIMVAVEVLSILASSAGLLGCIFIPKCYIILLRPERNSLQKLRNKTSS</sequence>
<dbReference type="PRINTS" id="PR01535">
    <property type="entry name" value="VOMERONASL2R"/>
</dbReference>
<feature type="transmembrane region" description="Helical" evidence="11">
    <location>
        <begin position="586"/>
        <end position="609"/>
    </location>
</feature>
<dbReference type="Gene3D" id="2.10.50.30">
    <property type="entry name" value="GPCR, family 3, nine cysteines domain"/>
    <property type="match status" value="1"/>
</dbReference>
<dbReference type="GeneID" id="101997146"/>
<dbReference type="Proteomes" id="UP000694915">
    <property type="component" value="Unplaced"/>
</dbReference>
<feature type="transmembrane region" description="Helical" evidence="11">
    <location>
        <begin position="656"/>
        <end position="680"/>
    </location>
</feature>
<evidence type="ECO:0000256" key="7">
    <source>
        <dbReference type="ARBA" id="ARBA00023136"/>
    </source>
</evidence>
<dbReference type="Pfam" id="PF07562">
    <property type="entry name" value="NCD3G"/>
    <property type="match status" value="1"/>
</dbReference>
<evidence type="ECO:0000256" key="2">
    <source>
        <dbReference type="ARBA" id="ARBA00022475"/>
    </source>
</evidence>
<feature type="transmembrane region" description="Helical" evidence="11">
    <location>
        <begin position="624"/>
        <end position="644"/>
    </location>
</feature>
<keyword evidence="14" id="KW-1185">Reference proteome</keyword>
<evidence type="ECO:0000256" key="12">
    <source>
        <dbReference type="SAM" id="SignalP"/>
    </source>
</evidence>
<dbReference type="SUPFAM" id="SSF53822">
    <property type="entry name" value="Periplasmic binding protein-like I"/>
    <property type="match status" value="1"/>
</dbReference>
<dbReference type="PANTHER" id="PTHR24061:SF403">
    <property type="entry name" value="VOMERONASAL 2, RECEPTOR 113-RELATED"/>
    <property type="match status" value="1"/>
</dbReference>
<evidence type="ECO:0000256" key="3">
    <source>
        <dbReference type="ARBA" id="ARBA00022692"/>
    </source>
</evidence>
<dbReference type="InterPro" id="IPR038550">
    <property type="entry name" value="GPCR_3_9-Cys_sf"/>
</dbReference>
<proteinExistence type="predicted"/>
<feature type="transmembrane region" description="Helical" evidence="11">
    <location>
        <begin position="780"/>
        <end position="800"/>
    </location>
</feature>
<dbReference type="PROSITE" id="PS50259">
    <property type="entry name" value="G_PROTEIN_RECEP_F3_4"/>
    <property type="match status" value="1"/>
</dbReference>
<dbReference type="CDD" id="cd15283">
    <property type="entry name" value="7tmC_V2R_pheromone"/>
    <property type="match status" value="1"/>
</dbReference>
<keyword evidence="8" id="KW-0675">Receptor</keyword>
<keyword evidence="7 11" id="KW-0472">Membrane</keyword>
<feature type="transmembrane region" description="Helical" evidence="11">
    <location>
        <begin position="812"/>
        <end position="835"/>
    </location>
</feature>
<dbReference type="InterPro" id="IPR000068">
    <property type="entry name" value="GPCR_3_Ca_sens_rcpt-rel"/>
</dbReference>
<dbReference type="InterPro" id="IPR001828">
    <property type="entry name" value="ANF_lig-bd_rcpt"/>
</dbReference>
<dbReference type="InterPro" id="IPR000337">
    <property type="entry name" value="GPCR_3"/>
</dbReference>
<comment type="subcellular location">
    <subcellularLocation>
        <location evidence="1">Cell membrane</location>
        <topology evidence="1">Multi-pass membrane protein</topology>
    </subcellularLocation>
</comment>
<evidence type="ECO:0000313" key="14">
    <source>
        <dbReference type="Proteomes" id="UP000694915"/>
    </source>
</evidence>
<keyword evidence="5 11" id="KW-1133">Transmembrane helix</keyword>
<keyword evidence="4 12" id="KW-0732">Signal</keyword>
<evidence type="ECO:0000256" key="4">
    <source>
        <dbReference type="ARBA" id="ARBA00022729"/>
    </source>
</evidence>